<feature type="domain" description="TIR" evidence="1">
    <location>
        <begin position="3"/>
        <end position="142"/>
    </location>
</feature>
<dbReference type="Pfam" id="PF13676">
    <property type="entry name" value="TIR_2"/>
    <property type="match status" value="1"/>
</dbReference>
<evidence type="ECO:0000259" key="1">
    <source>
        <dbReference type="PROSITE" id="PS50104"/>
    </source>
</evidence>
<dbReference type="Gene3D" id="3.40.50.10140">
    <property type="entry name" value="Toll/interleukin-1 receptor homology (TIR) domain"/>
    <property type="match status" value="1"/>
</dbReference>
<dbReference type="PROSITE" id="PS50104">
    <property type="entry name" value="TIR"/>
    <property type="match status" value="1"/>
</dbReference>
<proteinExistence type="predicted"/>
<dbReference type="SUPFAM" id="SSF52200">
    <property type="entry name" value="Toll/Interleukin receptor TIR domain"/>
    <property type="match status" value="1"/>
</dbReference>
<sequence length="486" mass="56781">MLKTINMFISYSRKDLEYKIELEKHLSILIRRYGIEVWSDKELKVGDFLDKEIEERLEKADIVILLISSDFFASYYCYEKEFKNAYEKQIRGDARIIPILVRPCSWKLDEYFIKFLVFPQDGTSISEYENKDKAYLEIVEQMCRNIEEYNKSKLSIPENIVPIKVDSDLSSTQNISIISRIDGLSDRYNTIYMTNLDELETSSLIMDNIKLEYINNVPESRLTENFNDLMKMLFMDSKNYNLIIDVIACICSEANYLESSISIYLTQKKIQDLLNFKVKNFMDENPIYFSNDLSKITYLFFKCPGLYSKLSDSSKLDIHLACKKHLNYYLLSCFINENLSIHLDKSFDLLDSAQKNYYLTHNWVNTNDIPNFEYKIVVILIRNASTSSDKKALGKFVLKLISNSYSFYTSSSILNDLLPIAIEIFNEEDCINMLKHMDKNSQFYDLGKYSNGRHSTLSHRLLPFTKELNSKINGGTQSVPLENYVL</sequence>
<evidence type="ECO:0000313" key="3">
    <source>
        <dbReference type="Proteomes" id="UP000658690"/>
    </source>
</evidence>
<dbReference type="InterPro" id="IPR000157">
    <property type="entry name" value="TIR_dom"/>
</dbReference>
<comment type="caution">
    <text evidence="2">The sequence shown here is derived from an EMBL/GenBank/DDBJ whole genome shotgun (WGS) entry which is preliminary data.</text>
</comment>
<dbReference type="Proteomes" id="UP000658690">
    <property type="component" value="Unassembled WGS sequence"/>
</dbReference>
<name>A0ABX1ZCU7_9BACL</name>
<dbReference type="InterPro" id="IPR035897">
    <property type="entry name" value="Toll_tir_struct_dom_sf"/>
</dbReference>
<gene>
    <name evidence="2" type="ORF">GC102_36340</name>
</gene>
<protein>
    <submittedName>
        <fullName evidence="2">TIR domain-containing protein</fullName>
    </submittedName>
</protein>
<dbReference type="RefSeq" id="WP_171693847.1">
    <property type="nucleotide sequence ID" value="NZ_WHOC01000183.1"/>
</dbReference>
<reference evidence="2 3" key="1">
    <citation type="submission" date="2019-10" db="EMBL/GenBank/DDBJ databases">
        <title>Description of Paenibacillus choica sp. nov.</title>
        <authorList>
            <person name="Carlier A."/>
            <person name="Qi S."/>
        </authorList>
    </citation>
    <scope>NUCLEOTIDE SEQUENCE [LARGE SCALE GENOMIC DNA]</scope>
    <source>
        <strain evidence="2 3">LMG 31460</strain>
    </source>
</reference>
<evidence type="ECO:0000313" key="2">
    <source>
        <dbReference type="EMBL" id="NOU91158.1"/>
    </source>
</evidence>
<dbReference type="EMBL" id="WHOC01000183">
    <property type="protein sequence ID" value="NOU91158.1"/>
    <property type="molecule type" value="Genomic_DNA"/>
</dbReference>
<keyword evidence="3" id="KW-1185">Reference proteome</keyword>
<organism evidence="2 3">
    <name type="scientific">Paenibacillus germinis</name>
    <dbReference type="NCBI Taxonomy" id="2654979"/>
    <lineage>
        <taxon>Bacteria</taxon>
        <taxon>Bacillati</taxon>
        <taxon>Bacillota</taxon>
        <taxon>Bacilli</taxon>
        <taxon>Bacillales</taxon>
        <taxon>Paenibacillaceae</taxon>
        <taxon>Paenibacillus</taxon>
    </lineage>
</organism>
<dbReference type="SMART" id="SM00255">
    <property type="entry name" value="TIR"/>
    <property type="match status" value="1"/>
</dbReference>
<accession>A0ABX1ZCU7</accession>